<accession>L0L031</accession>
<keyword evidence="1" id="KW-0812">Transmembrane</keyword>
<feature type="transmembrane region" description="Helical" evidence="1">
    <location>
        <begin position="6"/>
        <end position="26"/>
    </location>
</feature>
<dbReference type="EMBL" id="CP003362">
    <property type="protein sequence ID" value="AGB49614.1"/>
    <property type="molecule type" value="Genomic_DNA"/>
</dbReference>
<gene>
    <name evidence="2" type="ordered locus">Metho_1404</name>
</gene>
<evidence type="ECO:0000256" key="1">
    <source>
        <dbReference type="SAM" id="Phobius"/>
    </source>
</evidence>
<dbReference type="AlphaFoldDB" id="L0L031"/>
<dbReference type="HOGENOM" id="CLU_155670_0_0_2"/>
<feature type="transmembrane region" description="Helical" evidence="1">
    <location>
        <begin position="38"/>
        <end position="56"/>
    </location>
</feature>
<proteinExistence type="predicted"/>
<dbReference type="GeneID" id="14407213"/>
<organism evidence="2 3">
    <name type="scientific">Methanomethylovorans hollandica (strain DSM 15978 / NBRC 107637 / DMS1)</name>
    <dbReference type="NCBI Taxonomy" id="867904"/>
    <lineage>
        <taxon>Archaea</taxon>
        <taxon>Methanobacteriati</taxon>
        <taxon>Methanobacteriota</taxon>
        <taxon>Stenosarchaea group</taxon>
        <taxon>Methanomicrobia</taxon>
        <taxon>Methanosarcinales</taxon>
        <taxon>Methanosarcinaceae</taxon>
        <taxon>Methanomethylovorans</taxon>
    </lineage>
</organism>
<dbReference type="Proteomes" id="UP000010866">
    <property type="component" value="Chromosome"/>
</dbReference>
<feature type="transmembrane region" description="Helical" evidence="1">
    <location>
        <begin position="114"/>
        <end position="132"/>
    </location>
</feature>
<evidence type="ECO:0000313" key="3">
    <source>
        <dbReference type="Proteomes" id="UP000010866"/>
    </source>
</evidence>
<reference evidence="3" key="1">
    <citation type="submission" date="2012-02" db="EMBL/GenBank/DDBJ databases">
        <title>Complete sequence of chromosome of Methanomethylovorans hollandica DSM 15978.</title>
        <authorList>
            <person name="Lucas S."/>
            <person name="Copeland A."/>
            <person name="Lapidus A."/>
            <person name="Glavina del Rio T."/>
            <person name="Dalin E."/>
            <person name="Tice H."/>
            <person name="Bruce D."/>
            <person name="Goodwin L."/>
            <person name="Pitluck S."/>
            <person name="Peters L."/>
            <person name="Mikhailova N."/>
            <person name="Held B."/>
            <person name="Kyrpides N."/>
            <person name="Mavromatis K."/>
            <person name="Ivanova N."/>
            <person name="Brettin T."/>
            <person name="Detter J.C."/>
            <person name="Han C."/>
            <person name="Larimer F."/>
            <person name="Land M."/>
            <person name="Hauser L."/>
            <person name="Markowitz V."/>
            <person name="Cheng J.-F."/>
            <person name="Hugenholtz P."/>
            <person name="Woyke T."/>
            <person name="Wu D."/>
            <person name="Spring S."/>
            <person name="Schroeder M."/>
            <person name="Brambilla E."/>
            <person name="Klenk H.-P."/>
            <person name="Eisen J.A."/>
        </authorList>
    </citation>
    <scope>NUCLEOTIDE SEQUENCE [LARGE SCALE GENOMIC DNA]</scope>
    <source>
        <strain evidence="3">DSM 15978 / NBRC 107637 / DMS1</strain>
    </source>
</reference>
<name>L0L031_METHD</name>
<feature type="transmembrane region" description="Helical" evidence="1">
    <location>
        <begin position="76"/>
        <end position="94"/>
    </location>
</feature>
<sequence>MVDVTGIFGNIGLQLFILMLLAFSAYQARSKKMKIHCNLMAAALFLQLLTIVFVMSPSFLAHSGMQISIQLLLELWVHHIAGILVMLLVIYINLAVKGSVHFLGEPYRLMKPVALLWFLVLLGGMHISISLYPDL</sequence>
<dbReference type="KEGG" id="mhz:Metho_1404"/>
<evidence type="ECO:0000313" key="2">
    <source>
        <dbReference type="EMBL" id="AGB49614.1"/>
    </source>
</evidence>
<protein>
    <submittedName>
        <fullName evidence="2">Uncharacterized protein</fullName>
    </submittedName>
</protein>
<keyword evidence="1" id="KW-0472">Membrane</keyword>
<dbReference type="RefSeq" id="WP_015324780.1">
    <property type="nucleotide sequence ID" value="NC_019977.1"/>
</dbReference>
<keyword evidence="3" id="KW-1185">Reference proteome</keyword>
<keyword evidence="1" id="KW-1133">Transmembrane helix</keyword>